<name>A0A7U4J8Y6_9SPHN</name>
<organism evidence="2 3">
    <name type="scientific">Sphingomonas hengshuiensis</name>
    <dbReference type="NCBI Taxonomy" id="1609977"/>
    <lineage>
        <taxon>Bacteria</taxon>
        <taxon>Pseudomonadati</taxon>
        <taxon>Pseudomonadota</taxon>
        <taxon>Alphaproteobacteria</taxon>
        <taxon>Sphingomonadales</taxon>
        <taxon>Sphingomonadaceae</taxon>
        <taxon>Sphingomonas</taxon>
    </lineage>
</organism>
<feature type="chain" id="PRO_5031438503" description="Rap1a immunity protein domain-containing protein" evidence="1">
    <location>
        <begin position="19"/>
        <end position="131"/>
    </location>
</feature>
<dbReference type="AlphaFoldDB" id="A0A7U4J8Y6"/>
<evidence type="ECO:0000313" key="2">
    <source>
        <dbReference type="EMBL" id="AJP72438.1"/>
    </source>
</evidence>
<proteinExistence type="predicted"/>
<dbReference type="RefSeq" id="WP_044332583.1">
    <property type="nucleotide sequence ID" value="NZ_CP010836.1"/>
</dbReference>
<keyword evidence="1" id="KW-0732">Signal</keyword>
<keyword evidence="3" id="KW-1185">Reference proteome</keyword>
<evidence type="ECO:0008006" key="4">
    <source>
        <dbReference type="Google" id="ProtNLM"/>
    </source>
</evidence>
<dbReference type="KEGG" id="sphi:TS85_12570"/>
<protein>
    <recommendedName>
        <fullName evidence="4">Rap1a immunity protein domain-containing protein</fullName>
    </recommendedName>
</protein>
<sequence length="131" mass="14102">MKAIMLLAAILAPASVSATPTDQFIARWEAASRAPKQPGVTAEQALATPELKALVEEFFAVANEYRRQILEARAAGTPPRACPPKSLDLSIDTVLADIRSLPTTWQSRDFADSFGAALDKRYPCSANAQNT</sequence>
<feature type="signal peptide" evidence="1">
    <location>
        <begin position="1"/>
        <end position="18"/>
    </location>
</feature>
<evidence type="ECO:0000313" key="3">
    <source>
        <dbReference type="Proteomes" id="UP000032300"/>
    </source>
</evidence>
<dbReference type="Proteomes" id="UP000032300">
    <property type="component" value="Chromosome"/>
</dbReference>
<dbReference type="OrthoDB" id="7585385at2"/>
<reference evidence="2 3" key="1">
    <citation type="journal article" date="2015" name="Int. J. Syst. Evol. Microbiol.">
        <title>Sphingomonas hengshuiensis sp. nov., isolated from lake wetland.</title>
        <authorList>
            <person name="Wei S."/>
            <person name="Wang T."/>
            <person name="Liu H."/>
            <person name="Zhang C."/>
            <person name="Guo J."/>
            <person name="Wang Q."/>
            <person name="Liang K."/>
            <person name="Zhang Z."/>
        </authorList>
    </citation>
    <scope>NUCLEOTIDE SEQUENCE [LARGE SCALE GENOMIC DNA]</scope>
    <source>
        <strain evidence="2 3">WHSC-8</strain>
    </source>
</reference>
<gene>
    <name evidence="2" type="ORF">TS85_12570</name>
</gene>
<reference evidence="2 3" key="2">
    <citation type="submission" date="2015-02" db="EMBL/GenBank/DDBJ databases">
        <title>The complete genome of Sphingomonas hengshuiensis sp. WHSC-8 isolated from soil of Hengshui Lake.</title>
        <authorList>
            <person name="Wei S."/>
            <person name="Guo J."/>
            <person name="Su C."/>
            <person name="Wu R."/>
            <person name="Zhang Z."/>
            <person name="Liang K."/>
            <person name="Li H."/>
            <person name="Wang T."/>
            <person name="Liu H."/>
            <person name="Zhang C."/>
            <person name="Li Z."/>
            <person name="Wang Q."/>
            <person name="Meng J."/>
        </authorList>
    </citation>
    <scope>NUCLEOTIDE SEQUENCE [LARGE SCALE GENOMIC DNA]</scope>
    <source>
        <strain evidence="2 3">WHSC-8</strain>
    </source>
</reference>
<dbReference type="EMBL" id="CP010836">
    <property type="protein sequence ID" value="AJP72438.1"/>
    <property type="molecule type" value="Genomic_DNA"/>
</dbReference>
<evidence type="ECO:0000256" key="1">
    <source>
        <dbReference type="SAM" id="SignalP"/>
    </source>
</evidence>
<accession>A0A7U4J8Y6</accession>